<reference evidence="2" key="1">
    <citation type="submission" date="2014-12" db="EMBL/GenBank/DDBJ databases">
        <title>Insight into the proteome of Arion vulgaris.</title>
        <authorList>
            <person name="Aradska J."/>
            <person name="Bulat T."/>
            <person name="Smidak R."/>
            <person name="Sarate P."/>
            <person name="Gangsoo J."/>
            <person name="Sialana F."/>
            <person name="Bilban M."/>
            <person name="Lubec G."/>
        </authorList>
    </citation>
    <scope>NUCLEOTIDE SEQUENCE</scope>
    <source>
        <tissue evidence="2">Skin</tissue>
    </source>
</reference>
<feature type="non-terminal residue" evidence="2">
    <location>
        <position position="1"/>
    </location>
</feature>
<gene>
    <name evidence="2" type="primary">ORF25029</name>
</gene>
<name>A0A0B6YGP6_9EUPU</name>
<evidence type="ECO:0000256" key="1">
    <source>
        <dbReference type="SAM" id="MobiDB-lite"/>
    </source>
</evidence>
<feature type="non-terminal residue" evidence="2">
    <location>
        <position position="74"/>
    </location>
</feature>
<evidence type="ECO:0000313" key="2">
    <source>
        <dbReference type="EMBL" id="CEK55367.1"/>
    </source>
</evidence>
<feature type="region of interest" description="Disordered" evidence="1">
    <location>
        <begin position="13"/>
        <end position="74"/>
    </location>
</feature>
<feature type="compositionally biased region" description="Polar residues" evidence="1">
    <location>
        <begin position="35"/>
        <end position="45"/>
    </location>
</feature>
<feature type="compositionally biased region" description="Basic and acidic residues" evidence="1">
    <location>
        <begin position="46"/>
        <end position="59"/>
    </location>
</feature>
<sequence length="74" mass="8167">RLVNDGAQKLTSSLEAYPNCGPSTVVTGGKKESKVTPSTNKQRLVSSDKAHDQGQGKEGRTRRRNRRRKNSSQQ</sequence>
<proteinExistence type="predicted"/>
<organism evidence="2">
    <name type="scientific">Arion vulgaris</name>
    <dbReference type="NCBI Taxonomy" id="1028688"/>
    <lineage>
        <taxon>Eukaryota</taxon>
        <taxon>Metazoa</taxon>
        <taxon>Spiralia</taxon>
        <taxon>Lophotrochozoa</taxon>
        <taxon>Mollusca</taxon>
        <taxon>Gastropoda</taxon>
        <taxon>Heterobranchia</taxon>
        <taxon>Euthyneura</taxon>
        <taxon>Panpulmonata</taxon>
        <taxon>Eupulmonata</taxon>
        <taxon>Stylommatophora</taxon>
        <taxon>Helicina</taxon>
        <taxon>Arionoidea</taxon>
        <taxon>Arionidae</taxon>
        <taxon>Arion</taxon>
    </lineage>
</organism>
<accession>A0A0B6YGP6</accession>
<dbReference type="EMBL" id="HACG01008502">
    <property type="protein sequence ID" value="CEK55367.1"/>
    <property type="molecule type" value="Transcribed_RNA"/>
</dbReference>
<protein>
    <submittedName>
        <fullName evidence="2">Uncharacterized protein</fullName>
    </submittedName>
</protein>
<dbReference type="AlphaFoldDB" id="A0A0B6YGP6"/>
<feature type="compositionally biased region" description="Basic residues" evidence="1">
    <location>
        <begin position="60"/>
        <end position="74"/>
    </location>
</feature>